<keyword evidence="1" id="KW-1133">Transmembrane helix</keyword>
<dbReference type="AlphaFoldDB" id="A0A5B8LJZ0"/>
<keyword evidence="3" id="KW-1185">Reference proteome</keyword>
<dbReference type="KEGG" id="spai:FPZ24_14715"/>
<dbReference type="Proteomes" id="UP000315673">
    <property type="component" value="Chromosome"/>
</dbReference>
<sequence length="405" mass="42566">MSDVAISRSGAEAPGLFSLRMIIILVAVGVAAFAAMVIGAAYAPGSTPKGGGAAHAVSNSAVGYSGIIQLAQASGYNVRVVRDQDQLDSRGLTILTPQTADTPMGDLITRRSRLPTLIVLPKWQTVEDKSHPGWVKHLGLLPPGEPYGVLAPDYKLTVTRTKSGGAPLTTTGWLADSAIRIAAPRPLQTISGANLRPLLTDEAGRIVLGQIGDGPLYVLADGDLLANVGMRNAANASAALDLLDQLNVASEPMSFDVTLVGLGRSPNALRLAFDPPFLAMTLTLVAAMLLAGWQAFVRFGPPVRRERAIAFGKAALVDNSAALIRKARRQARLGGRYVEVIRDRAVIAFGVPSKLRDKGVDDYLDKMGGRAKFSDLAAAADAASDRAGLVAAAQALHDWQKEKGK</sequence>
<evidence type="ECO:0000256" key="1">
    <source>
        <dbReference type="SAM" id="Phobius"/>
    </source>
</evidence>
<keyword evidence="1" id="KW-0812">Transmembrane</keyword>
<evidence type="ECO:0000313" key="3">
    <source>
        <dbReference type="Proteomes" id="UP000315673"/>
    </source>
</evidence>
<gene>
    <name evidence="2" type="ORF">FPZ24_14715</name>
</gene>
<feature type="transmembrane region" description="Helical" evidence="1">
    <location>
        <begin position="21"/>
        <end position="43"/>
    </location>
</feature>
<proteinExistence type="predicted"/>
<feature type="transmembrane region" description="Helical" evidence="1">
    <location>
        <begin position="277"/>
        <end position="297"/>
    </location>
</feature>
<reference evidence="2 3" key="1">
    <citation type="submission" date="2019-07" db="EMBL/GenBank/DDBJ databases">
        <title>Full genome sequence of Sphingomonas sp. 4R-6-7(HKS19).</title>
        <authorList>
            <person name="Im W.-T."/>
        </authorList>
    </citation>
    <scope>NUCLEOTIDE SEQUENCE [LARGE SCALE GENOMIC DNA]</scope>
    <source>
        <strain evidence="2 3">HKS19</strain>
    </source>
</reference>
<dbReference type="OrthoDB" id="7198805at2"/>
<evidence type="ECO:0000313" key="2">
    <source>
        <dbReference type="EMBL" id="QDZ08567.1"/>
    </source>
</evidence>
<protein>
    <recommendedName>
        <fullName evidence="4">DUF4350 domain-containing protein</fullName>
    </recommendedName>
</protein>
<evidence type="ECO:0008006" key="4">
    <source>
        <dbReference type="Google" id="ProtNLM"/>
    </source>
</evidence>
<name>A0A5B8LJZ0_9SPHN</name>
<accession>A0A5B8LJZ0</accession>
<dbReference type="EMBL" id="CP042306">
    <property type="protein sequence ID" value="QDZ08567.1"/>
    <property type="molecule type" value="Genomic_DNA"/>
</dbReference>
<organism evidence="2 3">
    <name type="scientific">Sphingomonas panacisoli</name>
    <dbReference type="NCBI Taxonomy" id="1813879"/>
    <lineage>
        <taxon>Bacteria</taxon>
        <taxon>Pseudomonadati</taxon>
        <taxon>Pseudomonadota</taxon>
        <taxon>Alphaproteobacteria</taxon>
        <taxon>Sphingomonadales</taxon>
        <taxon>Sphingomonadaceae</taxon>
        <taxon>Sphingomonas</taxon>
    </lineage>
</organism>
<dbReference type="RefSeq" id="WP_146573223.1">
    <property type="nucleotide sequence ID" value="NZ_CP042306.1"/>
</dbReference>
<keyword evidence="1" id="KW-0472">Membrane</keyword>